<evidence type="ECO:0000259" key="1">
    <source>
        <dbReference type="Pfam" id="PF12804"/>
    </source>
</evidence>
<dbReference type="PANTHER" id="PTHR43777:SF1">
    <property type="entry name" value="MOLYBDENUM COFACTOR CYTIDYLYLTRANSFERASE"/>
    <property type="match status" value="1"/>
</dbReference>
<dbReference type="GO" id="GO:0004854">
    <property type="term" value="F:xanthine dehydrogenase activity"/>
    <property type="evidence" value="ECO:0007669"/>
    <property type="project" value="UniProtKB-EC"/>
</dbReference>
<gene>
    <name evidence="2" type="primary">txxe 819-pucB</name>
    <name evidence="2" type="ORF">TXXE_08225</name>
</gene>
<protein>
    <submittedName>
        <fullName evidence="2">Xanthine dehydrogenase accessory protein pucB</fullName>
        <ecNumber evidence="2">1.17.1.4</ecNumber>
    </submittedName>
</protein>
<name>A0ABM8V3C5_THEXY</name>
<dbReference type="EMBL" id="CAJRAY010000038">
    <property type="protein sequence ID" value="CAG5084843.1"/>
    <property type="molecule type" value="Genomic_DNA"/>
</dbReference>
<dbReference type="PANTHER" id="PTHR43777">
    <property type="entry name" value="MOLYBDENUM COFACTOR CYTIDYLYLTRANSFERASE"/>
    <property type="match status" value="1"/>
</dbReference>
<sequence length="207" mass="21889">MAAGTPLGAAVVLALARAGFSPVIVVVRPDDDLAWLDVLPAGLSVRPFVCADAALGMSRSIRCGVMAAMDGGEPPDAVMIALADMPFLTAGKLAEWRAVWTLKPERDFVAGRSGGTILPPVLWPRRRFGDLLHLEGDAGAGALIRSGALRGAFVEMTGPESLDLDTPEQLEHARAIWQALMNVHDAQSIPNSFIPKANSMSCKLTHS</sequence>
<evidence type="ECO:0000313" key="3">
    <source>
        <dbReference type="Proteomes" id="UP000681526"/>
    </source>
</evidence>
<keyword evidence="3" id="KW-1185">Reference proteome</keyword>
<dbReference type="InterPro" id="IPR029044">
    <property type="entry name" value="Nucleotide-diphossugar_trans"/>
</dbReference>
<organism evidence="2 3">
    <name type="scientific">Thermobacillus xylanilyticus</name>
    <dbReference type="NCBI Taxonomy" id="76633"/>
    <lineage>
        <taxon>Bacteria</taxon>
        <taxon>Bacillati</taxon>
        <taxon>Bacillota</taxon>
        <taxon>Bacilli</taxon>
        <taxon>Bacillales</taxon>
        <taxon>Paenibacillaceae</taxon>
        <taxon>Thermobacillus</taxon>
    </lineage>
</organism>
<comment type="caution">
    <text evidence="2">The sequence shown here is derived from an EMBL/GenBank/DDBJ whole genome shotgun (WGS) entry which is preliminary data.</text>
</comment>
<dbReference type="SUPFAM" id="SSF53448">
    <property type="entry name" value="Nucleotide-diphospho-sugar transferases"/>
    <property type="match status" value="1"/>
</dbReference>
<dbReference type="Gene3D" id="3.90.550.10">
    <property type="entry name" value="Spore Coat Polysaccharide Biosynthesis Protein SpsA, Chain A"/>
    <property type="match status" value="1"/>
</dbReference>
<proteinExistence type="predicted"/>
<dbReference type="Proteomes" id="UP000681526">
    <property type="component" value="Unassembled WGS sequence"/>
</dbReference>
<accession>A0ABM8V3C5</accession>
<reference evidence="2 3" key="1">
    <citation type="submission" date="2021-04" db="EMBL/GenBank/DDBJ databases">
        <authorList>
            <person name="Rakotoarivonina H."/>
        </authorList>
    </citation>
    <scope>NUCLEOTIDE SEQUENCE [LARGE SCALE GENOMIC DNA]</scope>
    <source>
        <strain evidence="2 3">XE</strain>
    </source>
</reference>
<dbReference type="InterPro" id="IPR025877">
    <property type="entry name" value="MobA-like_NTP_Trfase"/>
</dbReference>
<feature type="domain" description="MobA-like NTP transferase" evidence="1">
    <location>
        <begin position="3"/>
        <end position="146"/>
    </location>
</feature>
<evidence type="ECO:0000313" key="2">
    <source>
        <dbReference type="EMBL" id="CAG5084843.1"/>
    </source>
</evidence>
<dbReference type="Pfam" id="PF12804">
    <property type="entry name" value="NTP_transf_3"/>
    <property type="match status" value="1"/>
</dbReference>
<keyword evidence="2" id="KW-0560">Oxidoreductase</keyword>
<dbReference type="EC" id="1.17.1.4" evidence="2"/>